<evidence type="ECO:0000313" key="3">
    <source>
        <dbReference type="Proteomes" id="UP000244978"/>
    </source>
</evidence>
<feature type="transmembrane region" description="Helical" evidence="1">
    <location>
        <begin position="398"/>
        <end position="414"/>
    </location>
</feature>
<feature type="transmembrane region" description="Helical" evidence="1">
    <location>
        <begin position="49"/>
        <end position="71"/>
    </location>
</feature>
<reference evidence="3" key="1">
    <citation type="submission" date="2018-04" db="EMBL/GenBank/DDBJ databases">
        <authorList>
            <person name="Liu S."/>
            <person name="Wang Z."/>
            <person name="Li J."/>
        </authorList>
    </citation>
    <scope>NUCLEOTIDE SEQUENCE [LARGE SCALE GENOMIC DNA]</scope>
    <source>
        <strain evidence="3">S1194</strain>
    </source>
</reference>
<evidence type="ECO:0000313" key="2">
    <source>
        <dbReference type="EMBL" id="PWB97553.1"/>
    </source>
</evidence>
<organism evidence="2 3">
    <name type="scientific">Homoserinimonas hongtaonis</name>
    <dbReference type="NCBI Taxonomy" id="2079791"/>
    <lineage>
        <taxon>Bacteria</taxon>
        <taxon>Bacillati</taxon>
        <taxon>Actinomycetota</taxon>
        <taxon>Actinomycetes</taxon>
        <taxon>Micrococcales</taxon>
        <taxon>Microbacteriaceae</taxon>
        <taxon>Homoserinimonas</taxon>
    </lineage>
</organism>
<feature type="transmembrane region" description="Helical" evidence="1">
    <location>
        <begin position="92"/>
        <end position="115"/>
    </location>
</feature>
<keyword evidence="1" id="KW-0812">Transmembrane</keyword>
<feature type="transmembrane region" description="Helical" evidence="1">
    <location>
        <begin position="240"/>
        <end position="259"/>
    </location>
</feature>
<sequence length="467" mass="49641">MISPMRIRFISLLLVVVLVAVGYALTSRGAAEGISGAELITALSSNERFQTFVALPVWLIAASIMINRALMPQRLVRWGARRSLAFDPFWPLLVRFVLVAAVVSVVWLGIALATMPTGSDHVLVAMTAVGVLAGAAALLAIGFATLYWLLLTVRLVFRSRQVTLVVAMLIWVFSVMPNIGVFLVPHPLNLAQYVAAEYVRSRPSLFVTLLIAAVLALVLCSAVARWRDAGAHQPHPDRRATALWIALFVGAVGAVALNHTDPAAAPALSTVFVGVSRSVVEYLIGMTVILSLSLAATARFATDWTQRGALVRIRSRTTTRWVTATLAGELGWVAHAVLIVAAAIVCFRFAALGGDTLASASEIAAEAALLGRLLVSVALVVILLILGIVVFGSEAAPAAIGCTILVLGLFPPLWSPWNPLLAWSGQWAGEAATIASTVLVLAAAFCFGTLVLVLKLAHESEVRRVHH</sequence>
<protein>
    <submittedName>
        <fullName evidence="2">Uncharacterized protein</fullName>
    </submittedName>
</protein>
<feature type="transmembrane region" description="Helical" evidence="1">
    <location>
        <begin position="204"/>
        <end position="224"/>
    </location>
</feature>
<feature type="transmembrane region" description="Helical" evidence="1">
    <location>
        <begin position="279"/>
        <end position="301"/>
    </location>
</feature>
<dbReference type="KEGG" id="salc:C2138_11595"/>
<feature type="transmembrane region" description="Helical" evidence="1">
    <location>
        <begin position="121"/>
        <end position="150"/>
    </location>
</feature>
<comment type="caution">
    <text evidence="2">The sequence shown here is derived from an EMBL/GenBank/DDBJ whole genome shotgun (WGS) entry which is preliminary data.</text>
</comment>
<dbReference type="EMBL" id="QEEX01000001">
    <property type="protein sequence ID" value="PWB97553.1"/>
    <property type="molecule type" value="Genomic_DNA"/>
</dbReference>
<evidence type="ECO:0000256" key="1">
    <source>
        <dbReference type="SAM" id="Phobius"/>
    </source>
</evidence>
<name>A0A2U1T1A1_9MICO</name>
<keyword evidence="3" id="KW-1185">Reference proteome</keyword>
<gene>
    <name evidence="2" type="ORF">DF220_06710</name>
</gene>
<feature type="transmembrane region" description="Helical" evidence="1">
    <location>
        <begin position="370"/>
        <end position="391"/>
    </location>
</feature>
<accession>A0A2U1T1A1</accession>
<keyword evidence="1" id="KW-0472">Membrane</keyword>
<keyword evidence="1" id="KW-1133">Transmembrane helix</keyword>
<feature type="transmembrane region" description="Helical" evidence="1">
    <location>
        <begin position="434"/>
        <end position="454"/>
    </location>
</feature>
<feature type="transmembrane region" description="Helical" evidence="1">
    <location>
        <begin position="162"/>
        <end position="184"/>
    </location>
</feature>
<dbReference type="Proteomes" id="UP000244978">
    <property type="component" value="Unassembled WGS sequence"/>
</dbReference>
<proteinExistence type="predicted"/>
<feature type="transmembrane region" description="Helical" evidence="1">
    <location>
        <begin position="321"/>
        <end position="350"/>
    </location>
</feature>
<dbReference type="AlphaFoldDB" id="A0A2U1T1A1"/>